<name>A0AAP0IMU1_9MAGN</name>
<comment type="caution">
    <text evidence="2">The sequence shown here is derived from an EMBL/GenBank/DDBJ whole genome shotgun (WGS) entry which is preliminary data.</text>
</comment>
<dbReference type="AlphaFoldDB" id="A0AAP0IMU1"/>
<dbReference type="EMBL" id="JBBNAG010000007">
    <property type="protein sequence ID" value="KAK9118454.1"/>
    <property type="molecule type" value="Genomic_DNA"/>
</dbReference>
<feature type="region of interest" description="Disordered" evidence="1">
    <location>
        <begin position="73"/>
        <end position="113"/>
    </location>
</feature>
<accession>A0AAP0IMU1</accession>
<proteinExistence type="predicted"/>
<protein>
    <submittedName>
        <fullName evidence="2">Uncharacterized protein</fullName>
    </submittedName>
</protein>
<reference evidence="2 3" key="1">
    <citation type="submission" date="2024-01" db="EMBL/GenBank/DDBJ databases">
        <title>Genome assemblies of Stephania.</title>
        <authorList>
            <person name="Yang L."/>
        </authorList>
    </citation>
    <scope>NUCLEOTIDE SEQUENCE [LARGE SCALE GENOMIC DNA]</scope>
    <source>
        <strain evidence="2">JXDWG</strain>
        <tissue evidence="2">Leaf</tissue>
    </source>
</reference>
<evidence type="ECO:0000313" key="3">
    <source>
        <dbReference type="Proteomes" id="UP001419268"/>
    </source>
</evidence>
<organism evidence="2 3">
    <name type="scientific">Stephania cephalantha</name>
    <dbReference type="NCBI Taxonomy" id="152367"/>
    <lineage>
        <taxon>Eukaryota</taxon>
        <taxon>Viridiplantae</taxon>
        <taxon>Streptophyta</taxon>
        <taxon>Embryophyta</taxon>
        <taxon>Tracheophyta</taxon>
        <taxon>Spermatophyta</taxon>
        <taxon>Magnoliopsida</taxon>
        <taxon>Ranunculales</taxon>
        <taxon>Menispermaceae</taxon>
        <taxon>Menispermoideae</taxon>
        <taxon>Cissampelideae</taxon>
        <taxon>Stephania</taxon>
    </lineage>
</organism>
<evidence type="ECO:0000313" key="2">
    <source>
        <dbReference type="EMBL" id="KAK9118454.1"/>
    </source>
</evidence>
<dbReference type="Proteomes" id="UP001419268">
    <property type="component" value="Unassembled WGS sequence"/>
</dbReference>
<gene>
    <name evidence="2" type="ORF">Scep_016547</name>
</gene>
<keyword evidence="3" id="KW-1185">Reference proteome</keyword>
<evidence type="ECO:0000256" key="1">
    <source>
        <dbReference type="SAM" id="MobiDB-lite"/>
    </source>
</evidence>
<sequence length="218" mass="23816">MKAELNNFRALLEKAGLIPPMSEQLGVGCTYRGVSETFSSLVDRERIINDLWNKYSRRSKVLKKTKLEKKIKKSVREVEGVDQARRSNPSRGSRSGTGTQNSERRPSNVINHGVPIESITSLESKAVKFFSLAQNKSGSGTPDPFGYENKSIGPNVETTNVKVIFVSVVAPDVKAASRCPRVMCSSLGGLSYIEELAMGTLFDHLTGIVTGIATGPRR</sequence>
<feature type="compositionally biased region" description="Basic and acidic residues" evidence="1">
    <location>
        <begin position="74"/>
        <end position="85"/>
    </location>
</feature>
<feature type="compositionally biased region" description="Low complexity" evidence="1">
    <location>
        <begin position="86"/>
        <end position="101"/>
    </location>
</feature>